<dbReference type="RefSeq" id="WP_301233827.1">
    <property type="nucleotide sequence ID" value="NZ_QAIC01000029.1"/>
</dbReference>
<gene>
    <name evidence="3" type="ORF">DBA34_05280</name>
    <name evidence="4" type="ORF">DBB29_02995</name>
</gene>
<evidence type="ECO:0000313" key="6">
    <source>
        <dbReference type="Proteomes" id="UP001172791"/>
    </source>
</evidence>
<evidence type="ECO:0000313" key="4">
    <source>
        <dbReference type="EMBL" id="MDN4577087.1"/>
    </source>
</evidence>
<protein>
    <submittedName>
        <fullName evidence="3">Peptidoglycan-binding protein</fullName>
    </submittedName>
</protein>
<feature type="domain" description="Peptidoglycan binding-like" evidence="1">
    <location>
        <begin position="14"/>
        <end position="68"/>
    </location>
</feature>
<dbReference type="EMBL" id="QAIC01000029">
    <property type="protein sequence ID" value="MDN4572672.1"/>
    <property type="molecule type" value="Genomic_DNA"/>
</dbReference>
<keyword evidence="5" id="KW-1185">Reference proteome</keyword>
<feature type="domain" description="N-acetylmuramidase" evidence="2">
    <location>
        <begin position="93"/>
        <end position="264"/>
    </location>
</feature>
<dbReference type="SUPFAM" id="SSF47090">
    <property type="entry name" value="PGBD-like"/>
    <property type="match status" value="1"/>
</dbReference>
<evidence type="ECO:0000313" key="5">
    <source>
        <dbReference type="Proteomes" id="UP001172788"/>
    </source>
</evidence>
<dbReference type="InterPro" id="IPR036366">
    <property type="entry name" value="PGBDSf"/>
</dbReference>
<dbReference type="Gene3D" id="1.10.101.10">
    <property type="entry name" value="PGBD-like superfamily/PGBD"/>
    <property type="match status" value="1"/>
</dbReference>
<proteinExistence type="predicted"/>
<evidence type="ECO:0000259" key="2">
    <source>
        <dbReference type="Pfam" id="PF11860"/>
    </source>
</evidence>
<dbReference type="Pfam" id="PF11860">
    <property type="entry name" value="Muramidase"/>
    <property type="match status" value="1"/>
</dbReference>
<dbReference type="AlphaFoldDB" id="A0AAW7MIV1"/>
<name>A0AAW7MIV1_9BURK</name>
<reference evidence="3" key="1">
    <citation type="submission" date="2018-04" db="EMBL/GenBank/DDBJ databases">
        <authorList>
            <person name="Jy Z."/>
        </authorList>
    </citation>
    <scope>NUCLEOTIDE SEQUENCE</scope>
    <source>
        <strain evidence="4">AS13</strain>
        <strain evidence="3">LA18</strain>
    </source>
</reference>
<dbReference type="InterPro" id="IPR036365">
    <property type="entry name" value="PGBD-like_sf"/>
</dbReference>
<sequence>MSTPDNRIAEGAHGAEVRQVQVALNKLGAKLAVDGWFGPATTSAVMDAQRHFGLVVDGIVGPKTLQALTNGERAPGHLMAADLAAAAEKLGVEVAVVRAANEVESRGCGFLPDGRPVILFERHIMYRELHAIGADVAALAVKYPGLVNPKRGGYVGGATEHMRLNQACTIDRACAIASASWGLFQIMGYHWQRLGYASAESFADLMRSGEAAQLDAFVRFVLADPELLKSLRAKRWPKVAEIYNGQDYKANLYDVKLARAFEKYSALEVTA</sequence>
<organism evidence="3 6">
    <name type="scientific">Pandoraea cepalis</name>
    <dbReference type="NCBI Taxonomy" id="2508294"/>
    <lineage>
        <taxon>Bacteria</taxon>
        <taxon>Pseudomonadati</taxon>
        <taxon>Pseudomonadota</taxon>
        <taxon>Betaproteobacteria</taxon>
        <taxon>Burkholderiales</taxon>
        <taxon>Burkholderiaceae</taxon>
        <taxon>Pandoraea</taxon>
    </lineage>
</organism>
<dbReference type="InterPro" id="IPR002477">
    <property type="entry name" value="Peptidoglycan-bd-like"/>
</dbReference>
<dbReference type="Proteomes" id="UP001172791">
    <property type="component" value="Unassembled WGS sequence"/>
</dbReference>
<accession>A0AAW7MIV1</accession>
<dbReference type="Pfam" id="PF01471">
    <property type="entry name" value="PG_binding_1"/>
    <property type="match status" value="1"/>
</dbReference>
<dbReference type="EMBL" id="QAID01000029">
    <property type="protein sequence ID" value="MDN4577087.1"/>
    <property type="molecule type" value="Genomic_DNA"/>
</dbReference>
<evidence type="ECO:0000313" key="3">
    <source>
        <dbReference type="EMBL" id="MDN4572672.1"/>
    </source>
</evidence>
<evidence type="ECO:0000259" key="1">
    <source>
        <dbReference type="Pfam" id="PF01471"/>
    </source>
</evidence>
<comment type="caution">
    <text evidence="3">The sequence shown here is derived from an EMBL/GenBank/DDBJ whole genome shotgun (WGS) entry which is preliminary data.</text>
</comment>
<dbReference type="InterPro" id="IPR024408">
    <property type="entry name" value="Muramidase"/>
</dbReference>
<dbReference type="Proteomes" id="UP001172788">
    <property type="component" value="Unassembled WGS sequence"/>
</dbReference>